<evidence type="ECO:0000259" key="2">
    <source>
        <dbReference type="Pfam" id="PF07811"/>
    </source>
</evidence>
<sequence length="179" mass="19682">MIRTFARALHRFGRDETGVSAIEFGLIAPFLIALYLGSVQLTLALTADRKVTAAASAIGDLVAQDDFVTNGELTDIFAAGDAILQPFPAAGFDVRVTSVRMNSDSEIYVDWSEGRGLSPHAQDARIDIPDGILAPNDSVIFVEVEYLYETPFKELEFGTLVLTDSVYLRPRRSLWVRRG</sequence>
<dbReference type="EMBL" id="SRXW01000003">
    <property type="protein sequence ID" value="TGY88423.1"/>
    <property type="molecule type" value="Genomic_DNA"/>
</dbReference>
<reference evidence="3 4" key="1">
    <citation type="journal article" date="2017" name="Int. J. Syst. Evol. Microbiol.">
        <title>Marinicauda algicola sp. nov., isolated from a marine red alga Rhodosorus marinus.</title>
        <authorList>
            <person name="Jeong S.E."/>
            <person name="Jeon S.H."/>
            <person name="Chun B.H."/>
            <person name="Kim D.W."/>
            <person name="Jeon C.O."/>
        </authorList>
    </citation>
    <scope>NUCLEOTIDE SEQUENCE [LARGE SCALE GENOMIC DNA]</scope>
    <source>
        <strain evidence="3 4">JCM 31718</strain>
    </source>
</reference>
<keyword evidence="1" id="KW-1133">Transmembrane helix</keyword>
<protein>
    <submittedName>
        <fullName evidence="3">Pilus assembly protein</fullName>
    </submittedName>
</protein>
<evidence type="ECO:0000256" key="1">
    <source>
        <dbReference type="SAM" id="Phobius"/>
    </source>
</evidence>
<dbReference type="InterPro" id="IPR012495">
    <property type="entry name" value="TadE-like_dom"/>
</dbReference>
<evidence type="ECO:0000313" key="3">
    <source>
        <dbReference type="EMBL" id="TGY88423.1"/>
    </source>
</evidence>
<comment type="caution">
    <text evidence="3">The sequence shown here is derived from an EMBL/GenBank/DDBJ whole genome shotgun (WGS) entry which is preliminary data.</text>
</comment>
<keyword evidence="1" id="KW-0812">Transmembrane</keyword>
<accession>A0A4S2GZA7</accession>
<dbReference type="AlphaFoldDB" id="A0A4S2GZA7"/>
<dbReference type="OrthoDB" id="7189296at2"/>
<name>A0A4S2GZA7_9PROT</name>
<evidence type="ECO:0000313" key="4">
    <source>
        <dbReference type="Proteomes" id="UP000308054"/>
    </source>
</evidence>
<feature type="transmembrane region" description="Helical" evidence="1">
    <location>
        <begin position="21"/>
        <end position="43"/>
    </location>
</feature>
<gene>
    <name evidence="3" type="ORF">E5163_11440</name>
</gene>
<organism evidence="3 4">
    <name type="scientific">Marinicauda algicola</name>
    <dbReference type="NCBI Taxonomy" id="2029849"/>
    <lineage>
        <taxon>Bacteria</taxon>
        <taxon>Pseudomonadati</taxon>
        <taxon>Pseudomonadota</taxon>
        <taxon>Alphaproteobacteria</taxon>
        <taxon>Maricaulales</taxon>
        <taxon>Maricaulaceae</taxon>
        <taxon>Marinicauda</taxon>
    </lineage>
</organism>
<keyword evidence="4" id="KW-1185">Reference proteome</keyword>
<dbReference type="Pfam" id="PF07811">
    <property type="entry name" value="TadE"/>
    <property type="match status" value="1"/>
</dbReference>
<feature type="domain" description="TadE-like" evidence="2">
    <location>
        <begin position="18"/>
        <end position="57"/>
    </location>
</feature>
<proteinExistence type="predicted"/>
<dbReference type="RefSeq" id="WP_135996269.1">
    <property type="nucleotide sequence ID" value="NZ_CP071057.1"/>
</dbReference>
<dbReference type="Proteomes" id="UP000308054">
    <property type="component" value="Unassembled WGS sequence"/>
</dbReference>
<keyword evidence="1" id="KW-0472">Membrane</keyword>